<comment type="caution">
    <text evidence="1">The sequence shown here is derived from an EMBL/GenBank/DDBJ whole genome shotgun (WGS) entry which is preliminary data.</text>
</comment>
<organism evidence="1 2">
    <name type="scientific">Actinomyces graevenitzii C83</name>
    <dbReference type="NCBI Taxonomy" id="435830"/>
    <lineage>
        <taxon>Bacteria</taxon>
        <taxon>Bacillati</taxon>
        <taxon>Actinomycetota</taxon>
        <taxon>Actinomycetes</taxon>
        <taxon>Actinomycetales</taxon>
        <taxon>Actinomycetaceae</taxon>
        <taxon>Actinomyces</taxon>
    </lineage>
</organism>
<gene>
    <name evidence="1" type="ORF">HMPREF0045_00033</name>
</gene>
<proteinExistence type="predicted"/>
<keyword evidence="2" id="KW-1185">Reference proteome</keyword>
<dbReference type="HOGENOM" id="CLU_128041_0_0_11"/>
<dbReference type="Proteomes" id="UP000003822">
    <property type="component" value="Unassembled WGS sequence"/>
</dbReference>
<evidence type="ECO:0000313" key="2">
    <source>
        <dbReference type="Proteomes" id="UP000003822"/>
    </source>
</evidence>
<dbReference type="AlphaFoldDB" id="G9PDF0"/>
<dbReference type="eggNOG" id="ENOG5032V3S">
    <property type="taxonomic scope" value="Bacteria"/>
</dbReference>
<name>G9PDF0_9ACTO</name>
<accession>G9PDF0</accession>
<reference evidence="1 2" key="1">
    <citation type="submission" date="2011-10" db="EMBL/GenBank/DDBJ databases">
        <title>The Genome Sequence of Actinomyces graevenitzii C83.</title>
        <authorList>
            <consortium name="The Broad Institute Genome Sequencing Platform"/>
            <consortium name="The Broad Institute Genome Sequencing Center for Infectious Disease"/>
            <person name="Earl A."/>
            <person name="Ward D."/>
            <person name="Feldgarden M."/>
            <person name="Gevers D."/>
            <person name="Sibley C.D."/>
            <person name="Field T.R."/>
            <person name="Grinwis M."/>
            <person name="Eshaghurshan C.S."/>
            <person name="Surette M.G."/>
            <person name="Young S.K."/>
            <person name="Zeng Q."/>
            <person name="Gargeya S."/>
            <person name="Fitzgerald M."/>
            <person name="Haas B."/>
            <person name="Abouelleil A."/>
            <person name="Alvarado L."/>
            <person name="Arachchi H.M."/>
            <person name="Berlin A."/>
            <person name="Brown A."/>
            <person name="Chapman S.B."/>
            <person name="Chen Z."/>
            <person name="Dunbar C."/>
            <person name="Freedman E."/>
            <person name="Gearin G."/>
            <person name="Goldberg J."/>
            <person name="Griggs A."/>
            <person name="Gujja S."/>
            <person name="Heiman D."/>
            <person name="Howarth C."/>
            <person name="Larson L."/>
            <person name="Lui A."/>
            <person name="MacDonald P.J.P."/>
            <person name="Montmayeur A."/>
            <person name="Murphy C."/>
            <person name="Neiman D."/>
            <person name="Pearson M."/>
            <person name="Priest M."/>
            <person name="Roberts A."/>
            <person name="Saif S."/>
            <person name="Shea T."/>
            <person name="Shenoy N."/>
            <person name="Sisk P."/>
            <person name="Stolte C."/>
            <person name="Sykes S."/>
            <person name="Wortman J."/>
            <person name="Nusbaum C."/>
            <person name="Birren B."/>
        </authorList>
    </citation>
    <scope>NUCLEOTIDE SEQUENCE [LARGE SCALE GENOMIC DNA]</scope>
    <source>
        <strain evidence="1 2">C83</strain>
    </source>
</reference>
<dbReference type="EMBL" id="ACRN01000001">
    <property type="protein sequence ID" value="EHM89368.1"/>
    <property type="molecule type" value="Genomic_DNA"/>
</dbReference>
<dbReference type="RefSeq" id="WP_005984357.1">
    <property type="nucleotide sequence ID" value="NZ_JH470338.1"/>
</dbReference>
<dbReference type="PATRIC" id="fig|435830.3.peg.33"/>
<sequence length="181" mass="19875">MFAWLHPGPKLPAPIHQAFSADKLLAAYRLEGDDDAWLVAAKSGLVRVASDGTKTPLCAWDEVERAAWDGQERKFTINPINASPTQCVLAKPTDKGERERLDQLARTLRQQVERAIVVRRDNVPLGGGALATITIRRRSDDSLYCLSLIEADASLNEEQLAALKQAETQTKLSVGLATQED</sequence>
<protein>
    <submittedName>
        <fullName evidence="1">Uncharacterized protein</fullName>
    </submittedName>
</protein>
<dbReference type="OrthoDB" id="3260805at2"/>
<evidence type="ECO:0000313" key="1">
    <source>
        <dbReference type="EMBL" id="EHM89368.1"/>
    </source>
</evidence>